<gene>
    <name evidence="1" type="ORF">MSG28_000207</name>
</gene>
<protein>
    <submittedName>
        <fullName evidence="1">Uncharacterized protein</fullName>
    </submittedName>
</protein>
<name>A0ACC0JZU3_CHOFU</name>
<keyword evidence="2" id="KW-1185">Reference proteome</keyword>
<dbReference type="EMBL" id="CM046131">
    <property type="protein sequence ID" value="KAI8429609.1"/>
    <property type="molecule type" value="Genomic_DNA"/>
</dbReference>
<evidence type="ECO:0000313" key="2">
    <source>
        <dbReference type="Proteomes" id="UP001064048"/>
    </source>
</evidence>
<accession>A0ACC0JZU3</accession>
<sequence length="92" mass="8819">MSALVAGLRRAGSAHSLSAPKTAASSRSLPPSPSHTPSHDAQEAVAGSGGEPVRRVRRGVAGAGRGGGDAATGAAQRAAAGRAARGGEGLRA</sequence>
<proteinExistence type="predicted"/>
<comment type="caution">
    <text evidence="1">The sequence shown here is derived from an EMBL/GenBank/DDBJ whole genome shotgun (WGS) entry which is preliminary data.</text>
</comment>
<reference evidence="1 2" key="1">
    <citation type="journal article" date="2022" name="Genome Biol. Evol.">
        <title>The Spruce Budworm Genome: Reconstructing the Evolutionary History of Antifreeze Proteins.</title>
        <authorList>
            <person name="Beliveau C."/>
            <person name="Gagne P."/>
            <person name="Picq S."/>
            <person name="Vernygora O."/>
            <person name="Keeling C.I."/>
            <person name="Pinkney K."/>
            <person name="Doucet D."/>
            <person name="Wen F."/>
            <person name="Johnston J.S."/>
            <person name="Maaroufi H."/>
            <person name="Boyle B."/>
            <person name="Laroche J."/>
            <person name="Dewar K."/>
            <person name="Juretic N."/>
            <person name="Blackburn G."/>
            <person name="Nisole A."/>
            <person name="Brunet B."/>
            <person name="Brandao M."/>
            <person name="Lumley L."/>
            <person name="Duan J."/>
            <person name="Quan G."/>
            <person name="Lucarotti C.J."/>
            <person name="Roe A.D."/>
            <person name="Sperling F.A.H."/>
            <person name="Levesque R.C."/>
            <person name="Cusson M."/>
        </authorList>
    </citation>
    <scope>NUCLEOTIDE SEQUENCE [LARGE SCALE GENOMIC DNA]</scope>
    <source>
        <strain evidence="1">Glfc:IPQL:Cfum</strain>
    </source>
</reference>
<dbReference type="Proteomes" id="UP001064048">
    <property type="component" value="Chromosome Z"/>
</dbReference>
<evidence type="ECO:0000313" key="1">
    <source>
        <dbReference type="EMBL" id="KAI8429609.1"/>
    </source>
</evidence>
<organism evidence="1 2">
    <name type="scientific">Choristoneura fumiferana</name>
    <name type="common">Spruce budworm moth</name>
    <name type="synonym">Archips fumiferana</name>
    <dbReference type="NCBI Taxonomy" id="7141"/>
    <lineage>
        <taxon>Eukaryota</taxon>
        <taxon>Metazoa</taxon>
        <taxon>Ecdysozoa</taxon>
        <taxon>Arthropoda</taxon>
        <taxon>Hexapoda</taxon>
        <taxon>Insecta</taxon>
        <taxon>Pterygota</taxon>
        <taxon>Neoptera</taxon>
        <taxon>Endopterygota</taxon>
        <taxon>Lepidoptera</taxon>
        <taxon>Glossata</taxon>
        <taxon>Ditrysia</taxon>
        <taxon>Tortricoidea</taxon>
        <taxon>Tortricidae</taxon>
        <taxon>Tortricinae</taxon>
        <taxon>Choristoneura</taxon>
    </lineage>
</organism>